<evidence type="ECO:0008006" key="4">
    <source>
        <dbReference type="Google" id="ProtNLM"/>
    </source>
</evidence>
<evidence type="ECO:0000313" key="2">
    <source>
        <dbReference type="EMBL" id="MTG90128.1"/>
    </source>
</evidence>
<protein>
    <recommendedName>
        <fullName evidence="4">NERD domain-containing protein</fullName>
    </recommendedName>
</protein>
<gene>
    <name evidence="2" type="ORF">GJV82_14405</name>
</gene>
<keyword evidence="1" id="KW-0472">Membrane</keyword>
<feature type="transmembrane region" description="Helical" evidence="1">
    <location>
        <begin position="81"/>
        <end position="102"/>
    </location>
</feature>
<feature type="transmembrane region" description="Helical" evidence="1">
    <location>
        <begin position="54"/>
        <end position="75"/>
    </location>
</feature>
<dbReference type="Proteomes" id="UP000440668">
    <property type="component" value="Unassembled WGS sequence"/>
</dbReference>
<organism evidence="2 3">
    <name type="scientific">Cellulosimicrobium composti</name>
    <dbReference type="NCBI Taxonomy" id="2672572"/>
    <lineage>
        <taxon>Bacteria</taxon>
        <taxon>Bacillati</taxon>
        <taxon>Actinomycetota</taxon>
        <taxon>Actinomycetes</taxon>
        <taxon>Micrococcales</taxon>
        <taxon>Promicromonosporaceae</taxon>
        <taxon>Cellulosimicrobium</taxon>
    </lineage>
</organism>
<name>A0A6N7ZLV2_9MICO</name>
<keyword evidence="1" id="KW-1133">Transmembrane helix</keyword>
<proteinExistence type="predicted"/>
<sequence>MSDPGGAWYYPEVPSVPRRERVDLGPAGSLKAARPMLRAARRSHRLRFHRDPRAIGATLLVLVALALAVLTSVAVGRQSPGGVMVWGAGAAAAASAAVLLLMRRYGGTPAEEFLDRTIHHETRLATQLEQLTAYGWTVLADRLVPGGEARVPFVLVGPAGVVIVTPAPAAGPWKTAHDEVFLEGRPLGTWVQTRWWEATTVNDAIGAAAQDMVFTGPTYPVIAVPSAQSGADIPSHPRLINAIPVIPYRHIIQGILDLPAPLPREAAANLAVVAGRVCVPAGVKQSQE</sequence>
<dbReference type="RefSeq" id="WP_155099712.1">
    <property type="nucleotide sequence ID" value="NZ_WMKA01000038.1"/>
</dbReference>
<reference evidence="2 3" key="1">
    <citation type="submission" date="2019-11" db="EMBL/GenBank/DDBJ databases">
        <title>Cellulosimicrobium composti sp. nov. isolated from a compost.</title>
        <authorList>
            <person name="Yang Y."/>
        </authorList>
    </citation>
    <scope>NUCLEOTIDE SEQUENCE [LARGE SCALE GENOMIC DNA]</scope>
    <source>
        <strain evidence="2 3">BIT-GX5</strain>
    </source>
</reference>
<keyword evidence="1" id="KW-0812">Transmembrane</keyword>
<dbReference type="AlphaFoldDB" id="A0A6N7ZLV2"/>
<evidence type="ECO:0000256" key="1">
    <source>
        <dbReference type="SAM" id="Phobius"/>
    </source>
</evidence>
<evidence type="ECO:0000313" key="3">
    <source>
        <dbReference type="Proteomes" id="UP000440668"/>
    </source>
</evidence>
<accession>A0A6N7ZLV2</accession>
<comment type="caution">
    <text evidence="2">The sequence shown here is derived from an EMBL/GenBank/DDBJ whole genome shotgun (WGS) entry which is preliminary data.</text>
</comment>
<dbReference type="EMBL" id="WMKA01000038">
    <property type="protein sequence ID" value="MTG90128.1"/>
    <property type="molecule type" value="Genomic_DNA"/>
</dbReference>